<gene>
    <name evidence="2" type="ORF">LOC68_04270</name>
</gene>
<dbReference type="InterPro" id="IPR007825">
    <property type="entry name" value="Major_OMP_Legionella"/>
</dbReference>
<evidence type="ECO:0008006" key="4">
    <source>
        <dbReference type="Google" id="ProtNLM"/>
    </source>
</evidence>
<comment type="caution">
    <text evidence="2">The sequence shown here is derived from an EMBL/GenBank/DDBJ whole genome shotgun (WGS) entry which is preliminary data.</text>
</comment>
<dbReference type="Pfam" id="PF05150">
    <property type="entry name" value="Legionella_OMP"/>
    <property type="match status" value="1"/>
</dbReference>
<dbReference type="Proteomes" id="UP001139103">
    <property type="component" value="Unassembled WGS sequence"/>
</dbReference>
<keyword evidence="3" id="KW-1185">Reference proteome</keyword>
<feature type="chain" id="PRO_5040729301" description="Major outer membrane protein" evidence="1">
    <location>
        <begin position="26"/>
        <end position="355"/>
    </location>
</feature>
<keyword evidence="1" id="KW-0732">Signal</keyword>
<name>A0A9X1SFC1_9BACT</name>
<dbReference type="RefSeq" id="WP_230216111.1">
    <property type="nucleotide sequence ID" value="NZ_JAJKFT010000004.1"/>
</dbReference>
<proteinExistence type="predicted"/>
<dbReference type="AlphaFoldDB" id="A0A9X1SFC1"/>
<evidence type="ECO:0000313" key="2">
    <source>
        <dbReference type="EMBL" id="MCC9627597.1"/>
    </source>
</evidence>
<protein>
    <recommendedName>
        <fullName evidence="4">Major outer membrane protein</fullName>
    </recommendedName>
</protein>
<accession>A0A9X1SFC1</accession>
<evidence type="ECO:0000313" key="3">
    <source>
        <dbReference type="Proteomes" id="UP001139103"/>
    </source>
</evidence>
<evidence type="ECO:0000256" key="1">
    <source>
        <dbReference type="SAM" id="SignalP"/>
    </source>
</evidence>
<dbReference type="PROSITE" id="PS00018">
    <property type="entry name" value="EF_HAND_1"/>
    <property type="match status" value="1"/>
</dbReference>
<dbReference type="EMBL" id="JAJKFT010000004">
    <property type="protein sequence ID" value="MCC9627597.1"/>
    <property type="molecule type" value="Genomic_DNA"/>
</dbReference>
<feature type="signal peptide" evidence="1">
    <location>
        <begin position="1"/>
        <end position="25"/>
    </location>
</feature>
<organism evidence="2 3">
    <name type="scientific">Blastopirellula sediminis</name>
    <dbReference type="NCBI Taxonomy" id="2894196"/>
    <lineage>
        <taxon>Bacteria</taxon>
        <taxon>Pseudomonadati</taxon>
        <taxon>Planctomycetota</taxon>
        <taxon>Planctomycetia</taxon>
        <taxon>Pirellulales</taxon>
        <taxon>Pirellulaceae</taxon>
        <taxon>Blastopirellula</taxon>
    </lineage>
</organism>
<reference evidence="2" key="1">
    <citation type="submission" date="2021-11" db="EMBL/GenBank/DDBJ databases">
        <title>Genome sequence.</title>
        <authorList>
            <person name="Sun Q."/>
        </authorList>
    </citation>
    <scope>NUCLEOTIDE SEQUENCE</scope>
    <source>
        <strain evidence="2">JC732</strain>
    </source>
</reference>
<dbReference type="InterPro" id="IPR018247">
    <property type="entry name" value="EF_Hand_1_Ca_BS"/>
</dbReference>
<sequence>MLRKVRILSFLFALGVSLLVRTAAAQEYFAHSSPVDGALASFDMPIAGVPPMASADEGGWKFSGDLLIVRPTTGDTYFVIDSPLGATQPIGSRINNDPLFNTAFRVGAAYEFANSPAQFQVTWTRLDTDNSKLVTGTDLWATAGSSDIAGAFQTYNGTAAADLAIKHNRVDTMFTAPLCIPCIDLALQFGFEYADVRVQEGYFYENSVSTATGSVLFDSTAKGIGPEFGFIVGYDLLSGCNGDGRLSFTMNSTASLLLASAKTSSLQTVNNAVMVNVFDDTTSRIIPALHIGVGLNYDKVLCGRAVRFSLGYEFNNYFDAIGRSEYPDDVADGFTLASYRDFGLQGLYFSSVVKF</sequence>